<accession>B8DW80</accession>
<sequence length="136" mass="14737">MDEHQGQLPQGFDANHETGDRGNAYPYGQCTWWAYERRAQLGLNTGSHFGNAGSWAVSAGSMGYWVDNTPRNTGDALVFSPGQEGASGVYGHVAVVEKVNPDGSIEISESNVQGVGVISHRTFTSAQARNFQYIHF</sequence>
<dbReference type="Proteomes" id="UP000002456">
    <property type="component" value="Chromosome"/>
</dbReference>
<evidence type="ECO:0000259" key="2">
    <source>
        <dbReference type="PROSITE" id="PS50911"/>
    </source>
</evidence>
<evidence type="ECO:0000313" key="4">
    <source>
        <dbReference type="Proteomes" id="UP000002456"/>
    </source>
</evidence>
<dbReference type="InterPro" id="IPR038765">
    <property type="entry name" value="Papain-like_cys_pep_sf"/>
</dbReference>
<dbReference type="KEGG" id="bla:BLA_0430"/>
<dbReference type="SUPFAM" id="SSF54001">
    <property type="entry name" value="Cysteine proteinases"/>
    <property type="match status" value="1"/>
</dbReference>
<feature type="domain" description="Peptidase C51" evidence="2">
    <location>
        <begin position="5"/>
        <end position="135"/>
    </location>
</feature>
<dbReference type="Gene3D" id="3.90.1720.10">
    <property type="entry name" value="endopeptidase domain like (from Nostoc punctiforme)"/>
    <property type="match status" value="1"/>
</dbReference>
<evidence type="ECO:0000313" key="3">
    <source>
        <dbReference type="EMBL" id="ACL28731.1"/>
    </source>
</evidence>
<dbReference type="AlphaFoldDB" id="B8DW80"/>
<reference evidence="3 4" key="1">
    <citation type="journal article" date="2009" name="J. Bacteriol.">
        <title>Genome sequence of the probiotic bacterium Bifidobacterium animalis subsp. lactis AD011.</title>
        <authorList>
            <person name="Kim J.F."/>
            <person name="Jeong H."/>
            <person name="Yu D.S."/>
            <person name="Choi S.-H."/>
            <person name="Hur C.-G."/>
            <person name="Park M.-S."/>
            <person name="Yoon S.H."/>
            <person name="Kim D.-W."/>
            <person name="Ji G.E."/>
            <person name="Park H.-S."/>
            <person name="Oh T.K."/>
        </authorList>
    </citation>
    <scope>NUCLEOTIDE SEQUENCE [LARGE SCALE GENOMIC DNA]</scope>
    <source>
        <strain evidence="3 4">AD011</strain>
    </source>
</reference>
<evidence type="ECO:0000256" key="1">
    <source>
        <dbReference type="SAM" id="MobiDB-lite"/>
    </source>
</evidence>
<dbReference type="STRING" id="442563.BLA_0430"/>
<proteinExistence type="predicted"/>
<dbReference type="EMBL" id="CP001213">
    <property type="protein sequence ID" value="ACL28731.1"/>
    <property type="molecule type" value="Genomic_DNA"/>
</dbReference>
<protein>
    <submittedName>
        <fullName evidence="3">Transfer protein</fullName>
    </submittedName>
</protein>
<feature type="region of interest" description="Disordered" evidence="1">
    <location>
        <begin position="1"/>
        <end position="20"/>
    </location>
</feature>
<name>B8DW80_BIFA0</name>
<dbReference type="PROSITE" id="PS50911">
    <property type="entry name" value="CHAP"/>
    <property type="match status" value="1"/>
</dbReference>
<dbReference type="Pfam" id="PF05257">
    <property type="entry name" value="CHAP"/>
    <property type="match status" value="1"/>
</dbReference>
<keyword evidence="4" id="KW-1185">Reference proteome</keyword>
<dbReference type="InterPro" id="IPR007921">
    <property type="entry name" value="CHAP_dom"/>
</dbReference>
<organism evidence="3 4">
    <name type="scientific">Bifidobacterium animalis subsp. lactis (strain AD011)</name>
    <dbReference type="NCBI Taxonomy" id="442563"/>
    <lineage>
        <taxon>Bacteria</taxon>
        <taxon>Bacillati</taxon>
        <taxon>Actinomycetota</taxon>
        <taxon>Actinomycetes</taxon>
        <taxon>Bifidobacteriales</taxon>
        <taxon>Bifidobacteriaceae</taxon>
        <taxon>Bifidobacterium</taxon>
    </lineage>
</organism>
<gene>
    <name evidence="3" type="ordered locus">BLA_0430</name>
</gene>
<dbReference type="HOGENOM" id="CLU_016043_11_4_11"/>